<reference evidence="1" key="1">
    <citation type="submission" date="2023-02" db="EMBL/GenBank/DDBJ databases">
        <title>Tahibacter soli sp. nov. isolated from soil.</title>
        <authorList>
            <person name="Baek J.H."/>
            <person name="Lee J.K."/>
            <person name="Choi D.G."/>
            <person name="Jeon C.O."/>
        </authorList>
    </citation>
    <scope>NUCLEOTIDE SEQUENCE</scope>
    <source>
        <strain evidence="1">BL</strain>
    </source>
</reference>
<gene>
    <name evidence="1" type="ORF">OD750_004580</name>
</gene>
<keyword evidence="2" id="KW-1185">Reference proteome</keyword>
<sequence>MSDATTTTGANAREVWVHLHDGRRMWMPWSEIVGIVAYRVDYVTHQSVRIDVEHQSGHVLGLDAGFAGFDAAMDTIVERLPGARREWRAQLDAADDSDYVVVWRED</sequence>
<dbReference type="EMBL" id="JAOVZO020000003">
    <property type="protein sequence ID" value="MDC8011818.1"/>
    <property type="molecule type" value="Genomic_DNA"/>
</dbReference>
<comment type="caution">
    <text evidence="1">The sequence shown here is derived from an EMBL/GenBank/DDBJ whole genome shotgun (WGS) entry which is preliminary data.</text>
</comment>
<organism evidence="1 2">
    <name type="scientific">Tahibacter soli</name>
    <dbReference type="NCBI Taxonomy" id="2983605"/>
    <lineage>
        <taxon>Bacteria</taxon>
        <taxon>Pseudomonadati</taxon>
        <taxon>Pseudomonadota</taxon>
        <taxon>Gammaproteobacteria</taxon>
        <taxon>Lysobacterales</taxon>
        <taxon>Rhodanobacteraceae</taxon>
        <taxon>Tahibacter</taxon>
    </lineage>
</organism>
<dbReference type="AlphaFoldDB" id="A0A9X4BH21"/>
<proteinExistence type="predicted"/>
<dbReference type="RefSeq" id="WP_263545116.1">
    <property type="nucleotide sequence ID" value="NZ_JAOVZO020000003.1"/>
</dbReference>
<evidence type="ECO:0000313" key="2">
    <source>
        <dbReference type="Proteomes" id="UP001139971"/>
    </source>
</evidence>
<evidence type="ECO:0000313" key="1">
    <source>
        <dbReference type="EMBL" id="MDC8011818.1"/>
    </source>
</evidence>
<protein>
    <submittedName>
        <fullName evidence="1">Uncharacterized protein</fullName>
    </submittedName>
</protein>
<accession>A0A9X4BH21</accession>
<dbReference type="Proteomes" id="UP001139971">
    <property type="component" value="Unassembled WGS sequence"/>
</dbReference>
<name>A0A9X4BH21_9GAMM</name>